<dbReference type="Proteomes" id="UP000754883">
    <property type="component" value="Unassembled WGS sequence"/>
</dbReference>
<feature type="compositionally biased region" description="Acidic residues" evidence="1">
    <location>
        <begin position="66"/>
        <end position="79"/>
    </location>
</feature>
<organism evidence="2 3">
    <name type="scientific">Clonostachys byssicola</name>
    <dbReference type="NCBI Taxonomy" id="160290"/>
    <lineage>
        <taxon>Eukaryota</taxon>
        <taxon>Fungi</taxon>
        <taxon>Dikarya</taxon>
        <taxon>Ascomycota</taxon>
        <taxon>Pezizomycotina</taxon>
        <taxon>Sordariomycetes</taxon>
        <taxon>Hypocreomycetidae</taxon>
        <taxon>Hypocreales</taxon>
        <taxon>Bionectriaceae</taxon>
        <taxon>Clonostachys</taxon>
    </lineage>
</organism>
<comment type="caution">
    <text evidence="2">The sequence shown here is derived from an EMBL/GenBank/DDBJ whole genome shotgun (WGS) entry which is preliminary data.</text>
</comment>
<proteinExistence type="predicted"/>
<evidence type="ECO:0000313" key="3">
    <source>
        <dbReference type="Proteomes" id="UP000754883"/>
    </source>
</evidence>
<feature type="region of interest" description="Disordered" evidence="1">
    <location>
        <begin position="32"/>
        <end position="104"/>
    </location>
</feature>
<accession>A0A9N9UPI4</accession>
<evidence type="ECO:0000256" key="1">
    <source>
        <dbReference type="SAM" id="MobiDB-lite"/>
    </source>
</evidence>
<protein>
    <submittedName>
        <fullName evidence="2">Uncharacterized protein</fullName>
    </submittedName>
</protein>
<dbReference type="AlphaFoldDB" id="A0A9N9UPI4"/>
<sequence length="122" mass="14128">MPSEPDWLKYTGFTSMRELALEAMRNDATLRAARLPQTENEIQRTRATARLNPAKRVKERPNYAESSDDDDDDQSEEEQGDKTDADFVVEDGPNEAMPDADYIPEAESERECLKRDFNWWLL</sequence>
<gene>
    <name evidence="2" type="ORF">CBYS24578_00003495</name>
</gene>
<name>A0A9N9UPI4_9HYPO</name>
<dbReference type="EMBL" id="CABFNO020001546">
    <property type="protein sequence ID" value="CAG9998152.1"/>
    <property type="molecule type" value="Genomic_DNA"/>
</dbReference>
<keyword evidence="3" id="KW-1185">Reference proteome</keyword>
<dbReference type="OrthoDB" id="10519875at2759"/>
<reference evidence="2" key="1">
    <citation type="submission" date="2021-10" db="EMBL/GenBank/DDBJ databases">
        <authorList>
            <person name="Piombo E."/>
        </authorList>
    </citation>
    <scope>NUCLEOTIDE SEQUENCE</scope>
</reference>
<evidence type="ECO:0000313" key="2">
    <source>
        <dbReference type="EMBL" id="CAG9998152.1"/>
    </source>
</evidence>